<name>A0A323UJZ5_RHOPL</name>
<keyword evidence="1" id="KW-1133">Transmembrane helix</keyword>
<dbReference type="Proteomes" id="UP000248134">
    <property type="component" value="Unassembled WGS sequence"/>
</dbReference>
<organism evidence="2 3">
    <name type="scientific">Rhodopseudomonas palustris</name>
    <dbReference type="NCBI Taxonomy" id="1076"/>
    <lineage>
        <taxon>Bacteria</taxon>
        <taxon>Pseudomonadati</taxon>
        <taxon>Pseudomonadota</taxon>
        <taxon>Alphaproteobacteria</taxon>
        <taxon>Hyphomicrobiales</taxon>
        <taxon>Nitrobacteraceae</taxon>
        <taxon>Rhodopseudomonas</taxon>
    </lineage>
</organism>
<dbReference type="AlphaFoldDB" id="A0A323UJZ5"/>
<dbReference type="RefSeq" id="WP_110785951.1">
    <property type="nucleotide sequence ID" value="NZ_QKQS01000013.1"/>
</dbReference>
<evidence type="ECO:0008006" key="4">
    <source>
        <dbReference type="Google" id="ProtNLM"/>
    </source>
</evidence>
<gene>
    <name evidence="2" type="ORF">DNX69_10785</name>
</gene>
<evidence type="ECO:0000313" key="3">
    <source>
        <dbReference type="Proteomes" id="UP000248134"/>
    </source>
</evidence>
<keyword evidence="1" id="KW-0472">Membrane</keyword>
<keyword evidence="1" id="KW-0812">Transmembrane</keyword>
<dbReference type="OrthoDB" id="8138461at2"/>
<feature type="transmembrane region" description="Helical" evidence="1">
    <location>
        <begin position="16"/>
        <end position="35"/>
    </location>
</feature>
<evidence type="ECO:0000256" key="1">
    <source>
        <dbReference type="SAM" id="Phobius"/>
    </source>
</evidence>
<proteinExistence type="predicted"/>
<comment type="caution">
    <text evidence="2">The sequence shown here is derived from an EMBL/GenBank/DDBJ whole genome shotgun (WGS) entry which is preliminary data.</text>
</comment>
<reference evidence="2 3" key="1">
    <citation type="submission" date="2018-06" db="EMBL/GenBank/DDBJ databases">
        <title>Draft Whole-Genome Sequence of the purple photosynthetic bacterium Rhodospeudomonas palustris XCP.</title>
        <authorList>
            <person name="Rayyan A."/>
            <person name="Meyer T.E."/>
            <person name="Kyndt J.A."/>
        </authorList>
    </citation>
    <scope>NUCLEOTIDE SEQUENCE [LARGE SCALE GENOMIC DNA]</scope>
    <source>
        <strain evidence="2 3">XCP</strain>
    </source>
</reference>
<accession>A0A323UJZ5</accession>
<dbReference type="EMBL" id="QKQS01000013">
    <property type="protein sequence ID" value="PZA12453.1"/>
    <property type="molecule type" value="Genomic_DNA"/>
</dbReference>
<evidence type="ECO:0000313" key="2">
    <source>
        <dbReference type="EMBL" id="PZA12453.1"/>
    </source>
</evidence>
<sequence length="152" mass="17208">MDGWSWASTVSTIKDVWWFLSVPLAAVAMGGLWYLRGQFPSKAEYDKQTKALTDSVDALSDKIDDNEKKTVERIVKSEREMSDRMAKLEGDVKQLPGRNEMENLSDRISRVETQVAASVETIKGVEKTANKIDRTLEMILGHMLNERQEKSA</sequence>
<protein>
    <recommendedName>
        <fullName evidence="4">DUF2730 family protein</fullName>
    </recommendedName>
</protein>